<evidence type="ECO:0000256" key="1">
    <source>
        <dbReference type="ARBA" id="ARBA00009981"/>
    </source>
</evidence>
<gene>
    <name evidence="3" type="ORF">C8N32_1204</name>
</gene>
<dbReference type="Pfam" id="PF02604">
    <property type="entry name" value="PhdYeFM_antitox"/>
    <property type="match status" value="1"/>
</dbReference>
<comment type="function">
    <text evidence="2">Antitoxin component of a type II toxin-antitoxin (TA) system.</text>
</comment>
<dbReference type="InterPro" id="IPR036165">
    <property type="entry name" value="YefM-like_sf"/>
</dbReference>
<keyword evidence="4" id="KW-1185">Reference proteome</keyword>
<organism evidence="3 4">
    <name type="scientific">Rhodovulum imhoffii</name>
    <dbReference type="NCBI Taxonomy" id="365340"/>
    <lineage>
        <taxon>Bacteria</taxon>
        <taxon>Pseudomonadati</taxon>
        <taxon>Pseudomonadota</taxon>
        <taxon>Alphaproteobacteria</taxon>
        <taxon>Rhodobacterales</taxon>
        <taxon>Paracoccaceae</taxon>
        <taxon>Rhodovulum</taxon>
    </lineage>
</organism>
<sequence length="87" mass="9485">MSDIQNFPAADLARKTGDILDAASRAPVAITKHRKPRFVLMSLERYEALTGTTDQQAHTLEDMPAEMKAMMIAALERDLANGATPDA</sequence>
<evidence type="ECO:0000256" key="2">
    <source>
        <dbReference type="RuleBase" id="RU362080"/>
    </source>
</evidence>
<dbReference type="SUPFAM" id="SSF143120">
    <property type="entry name" value="YefM-like"/>
    <property type="match status" value="1"/>
</dbReference>
<proteinExistence type="inferred from homology"/>
<dbReference type="AlphaFoldDB" id="A0A2T5BPC7"/>
<protein>
    <recommendedName>
        <fullName evidence="2">Antitoxin</fullName>
    </recommendedName>
</protein>
<comment type="caution">
    <text evidence="3">The sequence shown here is derived from an EMBL/GenBank/DDBJ whole genome shotgun (WGS) entry which is preliminary data.</text>
</comment>
<dbReference type="EMBL" id="QAAA01000020">
    <property type="protein sequence ID" value="PTN00886.1"/>
    <property type="molecule type" value="Genomic_DNA"/>
</dbReference>
<dbReference type="Gene3D" id="3.40.1620.10">
    <property type="entry name" value="YefM-like domain"/>
    <property type="match status" value="1"/>
</dbReference>
<evidence type="ECO:0000313" key="3">
    <source>
        <dbReference type="EMBL" id="PTN00886.1"/>
    </source>
</evidence>
<dbReference type="InterPro" id="IPR006442">
    <property type="entry name" value="Antitoxin_Phd/YefM"/>
</dbReference>
<reference evidence="3 4" key="1">
    <citation type="submission" date="2018-04" db="EMBL/GenBank/DDBJ databases">
        <title>Genomic Encyclopedia of Archaeal and Bacterial Type Strains, Phase II (KMG-II): from individual species to whole genera.</title>
        <authorList>
            <person name="Goeker M."/>
        </authorList>
    </citation>
    <scope>NUCLEOTIDE SEQUENCE [LARGE SCALE GENOMIC DNA]</scope>
    <source>
        <strain evidence="3 4">DSM 18064</strain>
    </source>
</reference>
<name>A0A2T5BPC7_9RHOB</name>
<dbReference type="NCBIfam" id="TIGR01552">
    <property type="entry name" value="phd_fam"/>
    <property type="match status" value="1"/>
</dbReference>
<dbReference type="Proteomes" id="UP000243859">
    <property type="component" value="Unassembled WGS sequence"/>
</dbReference>
<comment type="similarity">
    <text evidence="1 2">Belongs to the phD/YefM antitoxin family.</text>
</comment>
<evidence type="ECO:0000313" key="4">
    <source>
        <dbReference type="Proteomes" id="UP000243859"/>
    </source>
</evidence>
<dbReference type="RefSeq" id="WP_201132317.1">
    <property type="nucleotide sequence ID" value="NZ_NHSI01000014.1"/>
</dbReference>
<accession>A0A2T5BPC7</accession>